<sequence length="172" mass="19586">MDERQKLNSVKPLAITVAVTYIYLLVETFYKFISTKDIFNCTWEIGLLVLMPIIICVVLRSEKEVMIPNTLSGKEIDKNMTPKAKSNRKRSYLFDSILFAGGLTAASIAVYCFGVKDAIDIYLIPNLSESASMMVSFFLEFTGLFIVSYLADYIWGEHSVKQYNKIINEFDD</sequence>
<evidence type="ECO:0000313" key="2">
    <source>
        <dbReference type="EMBL" id="MSR92198.1"/>
    </source>
</evidence>
<feature type="transmembrane region" description="Helical" evidence="1">
    <location>
        <begin position="92"/>
        <end position="111"/>
    </location>
</feature>
<gene>
    <name evidence="2" type="ORF">FYJ33_12535</name>
</gene>
<keyword evidence="1" id="KW-0812">Transmembrane</keyword>
<name>A0A7X2N021_9CLOT</name>
<protein>
    <submittedName>
        <fullName evidence="2">Uncharacterized protein</fullName>
    </submittedName>
</protein>
<accession>A0A7X2N021</accession>
<dbReference type="EMBL" id="VULX01000025">
    <property type="protein sequence ID" value="MSR92198.1"/>
    <property type="molecule type" value="Genomic_DNA"/>
</dbReference>
<dbReference type="Proteomes" id="UP000460287">
    <property type="component" value="Unassembled WGS sequence"/>
</dbReference>
<comment type="caution">
    <text evidence="2">The sequence shown here is derived from an EMBL/GenBank/DDBJ whole genome shotgun (WGS) entry which is preliminary data.</text>
</comment>
<feature type="transmembrane region" description="Helical" evidence="1">
    <location>
        <begin position="42"/>
        <end position="59"/>
    </location>
</feature>
<proteinExistence type="predicted"/>
<reference evidence="2 3" key="1">
    <citation type="submission" date="2019-08" db="EMBL/GenBank/DDBJ databases">
        <title>In-depth cultivation of the pig gut microbiome towards novel bacterial diversity and tailored functional studies.</title>
        <authorList>
            <person name="Wylensek D."/>
            <person name="Hitch T.C.A."/>
            <person name="Clavel T."/>
        </authorList>
    </citation>
    <scope>NUCLEOTIDE SEQUENCE [LARGE SCALE GENOMIC DNA]</scope>
    <source>
        <strain evidence="2 3">WCA-383-APC-5B</strain>
    </source>
</reference>
<dbReference type="AlphaFoldDB" id="A0A7X2N021"/>
<dbReference type="RefSeq" id="WP_154532096.1">
    <property type="nucleotide sequence ID" value="NZ_VULX01000025.1"/>
</dbReference>
<organism evidence="2 3">
    <name type="scientific">Inconstantimicrobium porci</name>
    <dbReference type="NCBI Taxonomy" id="2652291"/>
    <lineage>
        <taxon>Bacteria</taxon>
        <taxon>Bacillati</taxon>
        <taxon>Bacillota</taxon>
        <taxon>Clostridia</taxon>
        <taxon>Eubacteriales</taxon>
        <taxon>Clostridiaceae</taxon>
        <taxon>Inconstantimicrobium</taxon>
    </lineage>
</organism>
<keyword evidence="1" id="KW-0472">Membrane</keyword>
<keyword evidence="1" id="KW-1133">Transmembrane helix</keyword>
<evidence type="ECO:0000256" key="1">
    <source>
        <dbReference type="SAM" id="Phobius"/>
    </source>
</evidence>
<feature type="transmembrane region" description="Helical" evidence="1">
    <location>
        <begin position="131"/>
        <end position="155"/>
    </location>
</feature>
<evidence type="ECO:0000313" key="3">
    <source>
        <dbReference type="Proteomes" id="UP000460287"/>
    </source>
</evidence>
<keyword evidence="3" id="KW-1185">Reference proteome</keyword>
<feature type="transmembrane region" description="Helical" evidence="1">
    <location>
        <begin position="12"/>
        <end position="30"/>
    </location>
</feature>